<evidence type="ECO:0000259" key="1">
    <source>
        <dbReference type="Pfam" id="PF00903"/>
    </source>
</evidence>
<feature type="domain" description="Glyoxalase/fosfomycin resistance/dioxygenase" evidence="1">
    <location>
        <begin position="3"/>
        <end position="133"/>
    </location>
</feature>
<keyword evidence="3" id="KW-1185">Reference proteome</keyword>
<comment type="caution">
    <text evidence="2">The sequence shown here is derived from an EMBL/GenBank/DDBJ whole genome shotgun (WGS) entry which is preliminary data.</text>
</comment>
<dbReference type="Pfam" id="PF00903">
    <property type="entry name" value="Glyoxalase"/>
    <property type="match status" value="1"/>
</dbReference>
<dbReference type="Proteomes" id="UP001610335">
    <property type="component" value="Unassembled WGS sequence"/>
</dbReference>
<dbReference type="SUPFAM" id="SSF54593">
    <property type="entry name" value="Glyoxalase/Bleomycin resistance protein/Dihydroxybiphenyl dioxygenase"/>
    <property type="match status" value="1"/>
</dbReference>
<dbReference type="Gene3D" id="3.10.180.10">
    <property type="entry name" value="2,3-Dihydroxybiphenyl 1,2-Dioxygenase, domain 1"/>
    <property type="match status" value="1"/>
</dbReference>
<dbReference type="GO" id="GO:0051213">
    <property type="term" value="F:dioxygenase activity"/>
    <property type="evidence" value="ECO:0007669"/>
    <property type="project" value="UniProtKB-KW"/>
</dbReference>
<dbReference type="PANTHER" id="PTHR35006:SF2">
    <property type="entry name" value="GLYOXALASE FAMILY PROTEIN (AFU_ORTHOLOGUE AFUA_5G14830)"/>
    <property type="match status" value="1"/>
</dbReference>
<dbReference type="EMBL" id="JBFXLS010000025">
    <property type="protein sequence ID" value="KAL2827365.1"/>
    <property type="molecule type" value="Genomic_DNA"/>
</dbReference>
<sequence length="138" mass="14932">MSIAHISLPVGKHFIAMRDFYAAVLKPLGYEMIFGGGNTDAMCGMGTKATGPNFFLGLGQNSGTLTRYDGKMENRVAPIHLAFNATSTEQVDEWYANAMKFGAVDNGAPGIRTYSTSFYAAFVLDPLGNNIEVIYMLS</sequence>
<name>A0ABR4IHX2_9EURO</name>
<accession>A0ABR4IHX2</accession>
<dbReference type="InterPro" id="IPR004360">
    <property type="entry name" value="Glyas_Fos-R_dOase_dom"/>
</dbReference>
<dbReference type="InterPro" id="IPR029068">
    <property type="entry name" value="Glyas_Bleomycin-R_OHBP_Dase"/>
</dbReference>
<organism evidence="2 3">
    <name type="scientific">Aspergillus cavernicola</name>
    <dbReference type="NCBI Taxonomy" id="176166"/>
    <lineage>
        <taxon>Eukaryota</taxon>
        <taxon>Fungi</taxon>
        <taxon>Dikarya</taxon>
        <taxon>Ascomycota</taxon>
        <taxon>Pezizomycotina</taxon>
        <taxon>Eurotiomycetes</taxon>
        <taxon>Eurotiomycetidae</taxon>
        <taxon>Eurotiales</taxon>
        <taxon>Aspergillaceae</taxon>
        <taxon>Aspergillus</taxon>
        <taxon>Aspergillus subgen. Nidulantes</taxon>
    </lineage>
</organism>
<evidence type="ECO:0000313" key="2">
    <source>
        <dbReference type="EMBL" id="KAL2827365.1"/>
    </source>
</evidence>
<keyword evidence="2" id="KW-0560">Oxidoreductase</keyword>
<keyword evidence="2" id="KW-0223">Dioxygenase</keyword>
<evidence type="ECO:0000313" key="3">
    <source>
        <dbReference type="Proteomes" id="UP001610335"/>
    </source>
</evidence>
<proteinExistence type="predicted"/>
<protein>
    <submittedName>
        <fullName evidence="2">Glyoxalase/Bleomycin resistance protein/Dihydroxybiphenyl dioxygenase</fullName>
    </submittedName>
</protein>
<dbReference type="PANTHER" id="PTHR35006">
    <property type="entry name" value="GLYOXALASE FAMILY PROTEIN (AFU_ORTHOLOGUE AFUA_5G14830)"/>
    <property type="match status" value="1"/>
</dbReference>
<reference evidence="2 3" key="1">
    <citation type="submission" date="2024-07" db="EMBL/GenBank/DDBJ databases">
        <title>Section-level genome sequencing and comparative genomics of Aspergillus sections Usti and Cavernicolus.</title>
        <authorList>
            <consortium name="Lawrence Berkeley National Laboratory"/>
            <person name="Nybo J.L."/>
            <person name="Vesth T.C."/>
            <person name="Theobald S."/>
            <person name="Frisvad J.C."/>
            <person name="Larsen T.O."/>
            <person name="Kjaerboelling I."/>
            <person name="Rothschild-Mancinelli K."/>
            <person name="Lyhne E.K."/>
            <person name="Kogle M.E."/>
            <person name="Barry K."/>
            <person name="Clum A."/>
            <person name="Na H."/>
            <person name="Ledsgaard L."/>
            <person name="Lin J."/>
            <person name="Lipzen A."/>
            <person name="Kuo A."/>
            <person name="Riley R."/>
            <person name="Mondo S."/>
            <person name="LaButti K."/>
            <person name="Haridas S."/>
            <person name="Pangalinan J."/>
            <person name="Salamov A.A."/>
            <person name="Simmons B.A."/>
            <person name="Magnuson J.K."/>
            <person name="Chen J."/>
            <person name="Drula E."/>
            <person name="Henrissat B."/>
            <person name="Wiebenga A."/>
            <person name="Lubbers R.J."/>
            <person name="Gomes A.C."/>
            <person name="Makela M.R."/>
            <person name="Stajich J."/>
            <person name="Grigoriev I.V."/>
            <person name="Mortensen U.H."/>
            <person name="De vries R.P."/>
            <person name="Baker S.E."/>
            <person name="Andersen M.R."/>
        </authorList>
    </citation>
    <scope>NUCLEOTIDE SEQUENCE [LARGE SCALE GENOMIC DNA]</scope>
    <source>
        <strain evidence="2 3">CBS 600.67</strain>
    </source>
</reference>
<gene>
    <name evidence="2" type="ORF">BDW59DRAFT_160330</name>
</gene>